<reference evidence="2 3" key="1">
    <citation type="journal article" date="2015" name="Genome Announc.">
        <title>Expanding the biotechnology potential of lactobacilli through comparative genomics of 213 strains and associated genera.</title>
        <authorList>
            <person name="Sun Z."/>
            <person name="Harris H.M."/>
            <person name="McCann A."/>
            <person name="Guo C."/>
            <person name="Argimon S."/>
            <person name="Zhang W."/>
            <person name="Yang X."/>
            <person name="Jeffery I.B."/>
            <person name="Cooney J.C."/>
            <person name="Kagawa T.F."/>
            <person name="Liu W."/>
            <person name="Song Y."/>
            <person name="Salvetti E."/>
            <person name="Wrobel A."/>
            <person name="Rasinkangas P."/>
            <person name="Parkhill J."/>
            <person name="Rea M.C."/>
            <person name="O'Sullivan O."/>
            <person name="Ritari J."/>
            <person name="Douillard F.P."/>
            <person name="Paul Ross R."/>
            <person name="Yang R."/>
            <person name="Briner A.E."/>
            <person name="Felis G.E."/>
            <person name="de Vos W.M."/>
            <person name="Barrangou R."/>
            <person name="Klaenhammer T.R."/>
            <person name="Caufield P.W."/>
            <person name="Cui Y."/>
            <person name="Zhang H."/>
            <person name="O'Toole P.W."/>
        </authorList>
    </citation>
    <scope>NUCLEOTIDE SEQUENCE [LARGE SCALE GENOMIC DNA]</scope>
    <source>
        <strain evidence="2 3">DSM 22689</strain>
    </source>
</reference>
<sequence>MSLQEIADLKIGNFYTNNEIMSAFKVANSGGIRYSKTTNSIVIFSFTQVRSVKEMPYQDTWQGTTIHYTGQGKSGNQFLTRNNKKLAESNKSDIPVYLFEAFNKGENIYQGQVSLVNKPYQVTELDSNNNYPRL</sequence>
<accession>A0A0R2CSV1</accession>
<feature type="domain" description="ScoMcrA-like SRA" evidence="1">
    <location>
        <begin position="15"/>
        <end position="119"/>
    </location>
</feature>
<gene>
    <name evidence="2" type="ORF">FC87_GL001102</name>
</gene>
<name>A0A0R2CSV1_9LACO</name>
<dbReference type="STRING" id="1423745.GCA_001311215_00909"/>
<evidence type="ECO:0000313" key="3">
    <source>
        <dbReference type="Proteomes" id="UP000051586"/>
    </source>
</evidence>
<keyword evidence="2" id="KW-0378">Hydrolase</keyword>
<evidence type="ECO:0000313" key="2">
    <source>
        <dbReference type="EMBL" id="KRM91174.1"/>
    </source>
</evidence>
<keyword evidence="2" id="KW-0255">Endonuclease</keyword>
<proteinExistence type="predicted"/>
<dbReference type="GO" id="GO:0004519">
    <property type="term" value="F:endonuclease activity"/>
    <property type="evidence" value="ECO:0007669"/>
    <property type="project" value="UniProtKB-KW"/>
</dbReference>
<organism evidence="2 3">
    <name type="scientific">Fructilactobacillus florum DSM 22689 = JCM 16035</name>
    <dbReference type="NCBI Taxonomy" id="1423745"/>
    <lineage>
        <taxon>Bacteria</taxon>
        <taxon>Bacillati</taxon>
        <taxon>Bacillota</taxon>
        <taxon>Bacilli</taxon>
        <taxon>Lactobacillales</taxon>
        <taxon>Lactobacillaceae</taxon>
        <taxon>Fructilactobacillus</taxon>
    </lineage>
</organism>
<dbReference type="PATRIC" id="fig|1423745.4.peg.1166"/>
<dbReference type="InterPro" id="IPR058712">
    <property type="entry name" value="SRA_ScoMcrA"/>
</dbReference>
<keyword evidence="2" id="KW-0540">Nuclease</keyword>
<dbReference type="AlphaFoldDB" id="A0A0R2CSV1"/>
<dbReference type="EMBL" id="AYZI01000007">
    <property type="protein sequence ID" value="KRM91174.1"/>
    <property type="molecule type" value="Genomic_DNA"/>
</dbReference>
<dbReference type="RefSeq" id="WP_191979374.1">
    <property type="nucleotide sequence ID" value="NZ_AYZI01000007.1"/>
</dbReference>
<dbReference type="Pfam" id="PF26348">
    <property type="entry name" value="SRA_ScoMcrA"/>
    <property type="match status" value="1"/>
</dbReference>
<protein>
    <submittedName>
        <fullName evidence="2">Restriction endonuclease</fullName>
    </submittedName>
</protein>
<dbReference type="Proteomes" id="UP000051586">
    <property type="component" value="Unassembled WGS sequence"/>
</dbReference>
<evidence type="ECO:0000259" key="1">
    <source>
        <dbReference type="Pfam" id="PF26348"/>
    </source>
</evidence>
<comment type="caution">
    <text evidence="2">The sequence shown here is derived from an EMBL/GenBank/DDBJ whole genome shotgun (WGS) entry which is preliminary data.</text>
</comment>